<proteinExistence type="predicted"/>
<evidence type="ECO:0000313" key="1">
    <source>
        <dbReference type="EMBL" id="MED6263989.1"/>
    </source>
</evidence>
<organism evidence="1 2">
    <name type="scientific">Characodon lateralis</name>
    <dbReference type="NCBI Taxonomy" id="208331"/>
    <lineage>
        <taxon>Eukaryota</taxon>
        <taxon>Metazoa</taxon>
        <taxon>Chordata</taxon>
        <taxon>Craniata</taxon>
        <taxon>Vertebrata</taxon>
        <taxon>Euteleostomi</taxon>
        <taxon>Actinopterygii</taxon>
        <taxon>Neopterygii</taxon>
        <taxon>Teleostei</taxon>
        <taxon>Neoteleostei</taxon>
        <taxon>Acanthomorphata</taxon>
        <taxon>Ovalentaria</taxon>
        <taxon>Atherinomorphae</taxon>
        <taxon>Cyprinodontiformes</taxon>
        <taxon>Goodeidae</taxon>
        <taxon>Characodon</taxon>
    </lineage>
</organism>
<name>A0ABU7CMY8_9TELE</name>
<dbReference type="EMBL" id="JAHUTJ010000636">
    <property type="protein sequence ID" value="MED6263989.1"/>
    <property type="molecule type" value="Genomic_DNA"/>
</dbReference>
<reference evidence="1 2" key="1">
    <citation type="submission" date="2021-06" db="EMBL/GenBank/DDBJ databases">
        <authorList>
            <person name="Palmer J.M."/>
        </authorList>
    </citation>
    <scope>NUCLEOTIDE SEQUENCE [LARGE SCALE GENOMIC DNA]</scope>
    <source>
        <strain evidence="1 2">CL_MEX2019</strain>
        <tissue evidence="1">Muscle</tissue>
    </source>
</reference>
<dbReference type="Proteomes" id="UP001352852">
    <property type="component" value="Unassembled WGS sequence"/>
</dbReference>
<keyword evidence="2" id="KW-1185">Reference proteome</keyword>
<comment type="caution">
    <text evidence="1">The sequence shown here is derived from an EMBL/GenBank/DDBJ whole genome shotgun (WGS) entry which is preliminary data.</text>
</comment>
<evidence type="ECO:0000313" key="2">
    <source>
        <dbReference type="Proteomes" id="UP001352852"/>
    </source>
</evidence>
<protein>
    <submittedName>
        <fullName evidence="1">Uncharacterized protein</fullName>
    </submittedName>
</protein>
<gene>
    <name evidence="1" type="ORF">CHARACLAT_010139</name>
</gene>
<accession>A0ABU7CMY8</accession>
<sequence>MLLLFYWTNLAGCRHLLPASHRSRRTCPPSIALKQPSSGTILPDAVAHFLFGAFVLTALCSHSGQSESLSWLRTHPAYPAMYQSTQYSCIQ</sequence>